<organism evidence="1">
    <name type="scientific">uncultured Chloroflexia bacterium</name>
    <dbReference type="NCBI Taxonomy" id="1672391"/>
    <lineage>
        <taxon>Bacteria</taxon>
        <taxon>Bacillati</taxon>
        <taxon>Chloroflexota</taxon>
        <taxon>Chloroflexia</taxon>
        <taxon>environmental samples</taxon>
    </lineage>
</organism>
<dbReference type="Gene3D" id="3.40.50.1000">
    <property type="entry name" value="HAD superfamily/HAD-like"/>
    <property type="match status" value="1"/>
</dbReference>
<proteinExistence type="predicted"/>
<feature type="non-terminal residue" evidence="1">
    <location>
        <position position="159"/>
    </location>
</feature>
<dbReference type="InterPro" id="IPR036412">
    <property type="entry name" value="HAD-like_sf"/>
</dbReference>
<dbReference type="EMBL" id="CADCTR010002246">
    <property type="protein sequence ID" value="CAA9341446.1"/>
    <property type="molecule type" value="Genomic_DNA"/>
</dbReference>
<protein>
    <recommendedName>
        <fullName evidence="2">Haloacid dehalogenase</fullName>
    </recommendedName>
</protein>
<sequence>MSTIRAVFFDVGETLIDETRQWGGWADWLQVPHLPFFAALGATIERGQHHQQVFEMFRPGFDLAREQAAREQAGVSFHFDQDDLYSDVRMCLETLHERGYMIGLAGNQPARAEAVLHALALPVDVVASSASWVLRNRPRLFSPISWKRLEWQLRRLPTL</sequence>
<dbReference type="AlphaFoldDB" id="A0A6J4LT59"/>
<evidence type="ECO:0000313" key="1">
    <source>
        <dbReference type="EMBL" id="CAA9341446.1"/>
    </source>
</evidence>
<dbReference type="SUPFAM" id="SSF56784">
    <property type="entry name" value="HAD-like"/>
    <property type="match status" value="1"/>
</dbReference>
<evidence type="ECO:0008006" key="2">
    <source>
        <dbReference type="Google" id="ProtNLM"/>
    </source>
</evidence>
<name>A0A6J4LT59_9CHLR</name>
<gene>
    <name evidence="1" type="ORF">AVDCRST_MAG93-6671</name>
</gene>
<accession>A0A6J4LT59</accession>
<reference evidence="1" key="1">
    <citation type="submission" date="2020-02" db="EMBL/GenBank/DDBJ databases">
        <authorList>
            <person name="Meier V. D."/>
        </authorList>
    </citation>
    <scope>NUCLEOTIDE SEQUENCE</scope>
    <source>
        <strain evidence="1">AVDCRST_MAG93</strain>
    </source>
</reference>
<dbReference type="InterPro" id="IPR023214">
    <property type="entry name" value="HAD_sf"/>
</dbReference>